<comment type="similarity">
    <text evidence="1">Belongs to the peptidase C40 family.</text>
</comment>
<evidence type="ECO:0000256" key="4">
    <source>
        <dbReference type="ARBA" id="ARBA00022807"/>
    </source>
</evidence>
<organism evidence="9 10">
    <name type="scientific">Geomonas silvestris</name>
    <dbReference type="NCBI Taxonomy" id="2740184"/>
    <lineage>
        <taxon>Bacteria</taxon>
        <taxon>Pseudomonadati</taxon>
        <taxon>Thermodesulfobacteriota</taxon>
        <taxon>Desulfuromonadia</taxon>
        <taxon>Geobacterales</taxon>
        <taxon>Geobacteraceae</taxon>
        <taxon>Geomonas</taxon>
    </lineage>
</organism>
<keyword evidence="10" id="KW-1185">Reference proteome</keyword>
<dbReference type="AlphaFoldDB" id="A0A6V8MKX4"/>
<name>A0A6V8MKX4_9BACT</name>
<sequence length="491" mass="53692">MEMLYVEPIRYLLVGILAVALLETGCTLKPGKGTLAAPSAGTEVMEPRRPIRHEEYEIEDLRRIPQDLGRLAVAAGDRLNLPGECRSYLLDEFRQHYFAPWGAPGPGEEPAEIRDYMRQQGRGTWYGPNQRKVPRRELREILDNCALEGFPSRSVPAVAVAPAHLRGLPSYQPLYKSPDDAPFDMISYPQVKLNEPLRVRHASADGVWLFVETAYSNGWLERRDVAAFNPGQVADWIGGRFLVVTQDYAPVPDGKGVGVFRCKVGTLLPLIREDAEEWQVAVASAGEGGGAEIRRVALPKTAAAPFPVPFRPAEIALVGNQMLGEPYGWGEIYDLRDCSALLRDFFLPFGIWLPRTSSDQIASTPGRADLTALPPARKEELIKKSPPFLTLLFKPGHIMLYVGLDPQGRPLVFHGAWSIRLKEGVAPRSGNGEGGEHPAQRTQIIGLSAITTLEPGKELGLVPGASLLEKASALGALSARCPAAIPDIPSR</sequence>
<dbReference type="GO" id="GO:0008234">
    <property type="term" value="F:cysteine-type peptidase activity"/>
    <property type="evidence" value="ECO:0007669"/>
    <property type="project" value="UniProtKB-KW"/>
</dbReference>
<evidence type="ECO:0000256" key="2">
    <source>
        <dbReference type="ARBA" id="ARBA00022670"/>
    </source>
</evidence>
<dbReference type="Pfam" id="PF12913">
    <property type="entry name" value="SH3_6"/>
    <property type="match status" value="1"/>
</dbReference>
<evidence type="ECO:0000313" key="9">
    <source>
        <dbReference type="EMBL" id="GFO60648.1"/>
    </source>
</evidence>
<evidence type="ECO:0000259" key="7">
    <source>
        <dbReference type="Pfam" id="PF12913"/>
    </source>
</evidence>
<dbReference type="InterPro" id="IPR000064">
    <property type="entry name" value="NLP_P60_dom"/>
</dbReference>
<dbReference type="InterPro" id="IPR026864">
    <property type="entry name" value="SH3b2-type_SH3"/>
</dbReference>
<evidence type="ECO:0000256" key="1">
    <source>
        <dbReference type="ARBA" id="ARBA00007074"/>
    </source>
</evidence>
<dbReference type="Pfam" id="PF12914">
    <property type="entry name" value="SH3_7"/>
    <property type="match status" value="1"/>
</dbReference>
<dbReference type="Gene3D" id="3.90.1720.10">
    <property type="entry name" value="endopeptidase domain like (from Nostoc punctiforme)"/>
    <property type="match status" value="1"/>
</dbReference>
<gene>
    <name evidence="9" type="ORF">GMST_29730</name>
</gene>
<evidence type="ECO:0000259" key="8">
    <source>
        <dbReference type="Pfam" id="PF12914"/>
    </source>
</evidence>
<evidence type="ECO:0000313" key="10">
    <source>
        <dbReference type="Proteomes" id="UP000556026"/>
    </source>
</evidence>
<dbReference type="SUPFAM" id="SSF54001">
    <property type="entry name" value="Cysteine proteinases"/>
    <property type="match status" value="1"/>
</dbReference>
<dbReference type="GO" id="GO:0006508">
    <property type="term" value="P:proteolysis"/>
    <property type="evidence" value="ECO:0007669"/>
    <property type="project" value="UniProtKB-KW"/>
</dbReference>
<dbReference type="Proteomes" id="UP000556026">
    <property type="component" value="Unassembled WGS sequence"/>
</dbReference>
<protein>
    <submittedName>
        <fullName evidence="9">Hydrolase Nlp/P60</fullName>
    </submittedName>
</protein>
<keyword evidence="2" id="KW-0645">Protease</keyword>
<feature type="domain" description="NlpC/P60" evidence="5">
    <location>
        <begin position="324"/>
        <end position="403"/>
    </location>
</feature>
<evidence type="ECO:0000259" key="5">
    <source>
        <dbReference type="Pfam" id="PF00877"/>
    </source>
</evidence>
<dbReference type="InterPro" id="IPR025606">
    <property type="entry name" value="NLPC/P60_N_dom"/>
</dbReference>
<evidence type="ECO:0000259" key="6">
    <source>
        <dbReference type="Pfam" id="PF12912"/>
    </source>
</evidence>
<keyword evidence="4" id="KW-0788">Thiol protease</keyword>
<dbReference type="PIRSF" id="PIRSF019015">
    <property type="entry name" value="P60_peptidase_YkfC"/>
    <property type="match status" value="1"/>
</dbReference>
<reference evidence="10" key="1">
    <citation type="submission" date="2020-06" db="EMBL/GenBank/DDBJ databases">
        <title>Draft genomic sequence of Geomonas sp. Red330.</title>
        <authorList>
            <person name="Itoh H."/>
            <person name="Zhenxing X."/>
            <person name="Ushijima N."/>
            <person name="Masuda Y."/>
            <person name="Shiratori Y."/>
            <person name="Senoo K."/>
        </authorList>
    </citation>
    <scope>NUCLEOTIDE SEQUENCE [LARGE SCALE GENOMIC DNA]</scope>
    <source>
        <strain evidence="10">Red330</strain>
    </source>
</reference>
<dbReference type="InterPro" id="IPR039439">
    <property type="entry name" value="SH3b1_dom"/>
</dbReference>
<proteinExistence type="inferred from homology"/>
<feature type="domain" description="SH3b2-type SH3" evidence="8">
    <location>
        <begin position="230"/>
        <end position="275"/>
    </location>
</feature>
<dbReference type="InterPro" id="IPR027017">
    <property type="entry name" value="P60_peptidase_YkfC"/>
</dbReference>
<dbReference type="Pfam" id="PF12912">
    <property type="entry name" value="N_NLPC_P60"/>
    <property type="match status" value="1"/>
</dbReference>
<feature type="domain" description="NLPC/P60 N-terminal" evidence="6">
    <location>
        <begin position="17"/>
        <end position="150"/>
    </location>
</feature>
<dbReference type="Pfam" id="PF00877">
    <property type="entry name" value="NLPC_P60"/>
    <property type="match status" value="1"/>
</dbReference>
<comment type="caution">
    <text evidence="9">The sequence shown here is derived from an EMBL/GenBank/DDBJ whole genome shotgun (WGS) entry which is preliminary data.</text>
</comment>
<feature type="domain" description="SH3b1" evidence="7">
    <location>
        <begin position="173"/>
        <end position="221"/>
    </location>
</feature>
<accession>A0A6V8MKX4</accession>
<dbReference type="InterPro" id="IPR038765">
    <property type="entry name" value="Papain-like_cys_pep_sf"/>
</dbReference>
<evidence type="ECO:0000256" key="3">
    <source>
        <dbReference type="ARBA" id="ARBA00022801"/>
    </source>
</evidence>
<keyword evidence="3 9" id="KW-0378">Hydrolase</keyword>
<dbReference type="EMBL" id="BLXX01000009">
    <property type="protein sequence ID" value="GFO60648.1"/>
    <property type="molecule type" value="Genomic_DNA"/>
</dbReference>